<dbReference type="SMART" id="SM00388">
    <property type="entry name" value="HisKA"/>
    <property type="match status" value="1"/>
</dbReference>
<evidence type="ECO:0000256" key="3">
    <source>
        <dbReference type="ARBA" id="ARBA00022553"/>
    </source>
</evidence>
<dbReference type="SUPFAM" id="SSF55874">
    <property type="entry name" value="ATPase domain of HSP90 chaperone/DNA topoisomerase II/histidine kinase"/>
    <property type="match status" value="1"/>
</dbReference>
<dbReference type="EC" id="2.7.13.3" evidence="2"/>
<dbReference type="InterPro" id="IPR036890">
    <property type="entry name" value="HATPase_C_sf"/>
</dbReference>
<evidence type="ECO:0000256" key="8">
    <source>
        <dbReference type="ARBA" id="ARBA00023012"/>
    </source>
</evidence>
<evidence type="ECO:0000256" key="1">
    <source>
        <dbReference type="ARBA" id="ARBA00000085"/>
    </source>
</evidence>
<dbReference type="GO" id="GO:0005524">
    <property type="term" value="F:ATP binding"/>
    <property type="evidence" value="ECO:0007669"/>
    <property type="project" value="UniProtKB-KW"/>
</dbReference>
<dbReference type="EMBL" id="JAAIWM010000002">
    <property type="protein sequence ID" value="NEY71582.1"/>
    <property type="molecule type" value="Genomic_DNA"/>
</dbReference>
<dbReference type="InterPro" id="IPR004358">
    <property type="entry name" value="Sig_transdc_His_kin-like_C"/>
</dbReference>
<evidence type="ECO:0000256" key="2">
    <source>
        <dbReference type="ARBA" id="ARBA00012438"/>
    </source>
</evidence>
<evidence type="ECO:0000313" key="10">
    <source>
        <dbReference type="EMBL" id="NEY71582.1"/>
    </source>
</evidence>
<dbReference type="CDD" id="cd00082">
    <property type="entry name" value="HisKA"/>
    <property type="match status" value="1"/>
</dbReference>
<evidence type="ECO:0000313" key="11">
    <source>
        <dbReference type="Proteomes" id="UP000481043"/>
    </source>
</evidence>
<organism evidence="10 11">
    <name type="scientific">Bacillus mesophilus</name>
    <dbReference type="NCBI Taxonomy" id="1808955"/>
    <lineage>
        <taxon>Bacteria</taxon>
        <taxon>Bacillati</taxon>
        <taxon>Bacillota</taxon>
        <taxon>Bacilli</taxon>
        <taxon>Bacillales</taxon>
        <taxon>Bacillaceae</taxon>
        <taxon>Bacillus</taxon>
    </lineage>
</organism>
<dbReference type="Proteomes" id="UP000481043">
    <property type="component" value="Unassembled WGS sequence"/>
</dbReference>
<keyword evidence="3" id="KW-0597">Phosphoprotein</keyword>
<evidence type="ECO:0000256" key="4">
    <source>
        <dbReference type="ARBA" id="ARBA00022679"/>
    </source>
</evidence>
<accession>A0A6M0Q5L3</accession>
<keyword evidence="6" id="KW-0418">Kinase</keyword>
<dbReference type="PROSITE" id="PS50109">
    <property type="entry name" value="HIS_KIN"/>
    <property type="match status" value="1"/>
</dbReference>
<dbReference type="Gene3D" id="1.10.490.70">
    <property type="entry name" value="Histidine kinase N-terminal domain"/>
    <property type="match status" value="1"/>
</dbReference>
<keyword evidence="4" id="KW-0808">Transferase</keyword>
<dbReference type="InterPro" id="IPR018984">
    <property type="entry name" value="Histidine_kinase_N"/>
</dbReference>
<dbReference type="SUPFAM" id="SSF47384">
    <property type="entry name" value="Homodimeric domain of signal transducing histidine kinase"/>
    <property type="match status" value="1"/>
</dbReference>
<dbReference type="PRINTS" id="PR00344">
    <property type="entry name" value="BCTRLSENSOR"/>
</dbReference>
<reference evidence="10 11" key="1">
    <citation type="submission" date="2020-02" db="EMBL/GenBank/DDBJ databases">
        <title>Bacillus aquiflavi sp. nov., isolated from yellow water of strong flavor Chinese baijiu in Yibin region of China.</title>
        <authorList>
            <person name="Xie J."/>
        </authorList>
    </citation>
    <scope>NUCLEOTIDE SEQUENCE [LARGE SCALE GENOMIC DNA]</scope>
    <source>
        <strain evidence="10 11">SA4</strain>
    </source>
</reference>
<dbReference type="SMART" id="SM00387">
    <property type="entry name" value="HATPase_c"/>
    <property type="match status" value="1"/>
</dbReference>
<evidence type="ECO:0000256" key="7">
    <source>
        <dbReference type="ARBA" id="ARBA00022840"/>
    </source>
</evidence>
<proteinExistence type="predicted"/>
<dbReference type="Pfam" id="PF02518">
    <property type="entry name" value="HATPase_c"/>
    <property type="match status" value="1"/>
</dbReference>
<protein>
    <recommendedName>
        <fullName evidence="2">histidine kinase</fullName>
        <ecNumber evidence="2">2.7.13.3</ecNumber>
    </recommendedName>
</protein>
<keyword evidence="7" id="KW-0067">ATP-binding</keyword>
<dbReference type="PANTHER" id="PTHR43065:SF10">
    <property type="entry name" value="PEROXIDE STRESS-ACTIVATED HISTIDINE KINASE MAK3"/>
    <property type="match status" value="1"/>
</dbReference>
<dbReference type="RefSeq" id="WP_163179022.1">
    <property type="nucleotide sequence ID" value="NZ_JAAIWM010000002.1"/>
</dbReference>
<dbReference type="AlphaFoldDB" id="A0A6M0Q5L3"/>
<name>A0A6M0Q5L3_9BACI</name>
<dbReference type="Gene3D" id="1.10.287.130">
    <property type="match status" value="1"/>
</dbReference>
<keyword evidence="5" id="KW-0547">Nucleotide-binding</keyword>
<dbReference type="InterPro" id="IPR036097">
    <property type="entry name" value="HisK_dim/P_sf"/>
</dbReference>
<dbReference type="GO" id="GO:0000155">
    <property type="term" value="F:phosphorelay sensor kinase activity"/>
    <property type="evidence" value="ECO:0007669"/>
    <property type="project" value="InterPro"/>
</dbReference>
<dbReference type="Gene3D" id="3.30.565.10">
    <property type="entry name" value="Histidine kinase-like ATPase, C-terminal domain"/>
    <property type="match status" value="1"/>
</dbReference>
<comment type="caution">
    <text evidence="10">The sequence shown here is derived from an EMBL/GenBank/DDBJ whole genome shotgun (WGS) entry which is preliminary data.</text>
</comment>
<sequence length="381" mass="44236">MTVEERLCEYLEAHYEEFLLRWSSTILISNSDPYKDILISNGQRMFELITAFLRNEFNEDQLKMLAFKVAEERAHAGVNIGEFIYNVNTGRSEIFKHLDDSQIPLNELQPIINHINTWFDEFIYHAVKKYTDIKDQDLNEKKSFIKQTHQDRLTLLGQMASSFVHEFRNPLTSITGFIKLLQRENPNLDYLDVIQHELEQLNYQISQFLLVSKKEVIGKEKEIVSFENLVKEVEMFLYPTIVDNNVVVDVEVEPDLKVMGYRDEFRQVLLNILMNSIDALKLVLHDKQIKIHGYTIDDRVFLAIHNNGPSIPSDKIISIFEPFITEKKLGTGLGLFVCKQIVEKHDGEISCTSTHERTSFIIQLNSLSTKESSIKKPHLQG</sequence>
<feature type="domain" description="Histidine kinase" evidence="9">
    <location>
        <begin position="162"/>
        <end position="368"/>
    </location>
</feature>
<dbReference type="InterPro" id="IPR003661">
    <property type="entry name" value="HisK_dim/P_dom"/>
</dbReference>
<dbReference type="Pfam" id="PF09385">
    <property type="entry name" value="HisK_N"/>
    <property type="match status" value="1"/>
</dbReference>
<comment type="catalytic activity">
    <reaction evidence="1">
        <text>ATP + protein L-histidine = ADP + protein N-phospho-L-histidine.</text>
        <dbReference type="EC" id="2.7.13.3"/>
    </reaction>
</comment>
<dbReference type="InterPro" id="IPR003594">
    <property type="entry name" value="HATPase_dom"/>
</dbReference>
<dbReference type="PANTHER" id="PTHR43065">
    <property type="entry name" value="SENSOR HISTIDINE KINASE"/>
    <property type="match status" value="1"/>
</dbReference>
<evidence type="ECO:0000256" key="6">
    <source>
        <dbReference type="ARBA" id="ARBA00022777"/>
    </source>
</evidence>
<gene>
    <name evidence="10" type="ORF">G4D63_07465</name>
</gene>
<dbReference type="InterPro" id="IPR005467">
    <property type="entry name" value="His_kinase_dom"/>
</dbReference>
<dbReference type="Pfam" id="PF00512">
    <property type="entry name" value="HisKA"/>
    <property type="match status" value="1"/>
</dbReference>
<evidence type="ECO:0000256" key="5">
    <source>
        <dbReference type="ARBA" id="ARBA00022741"/>
    </source>
</evidence>
<keyword evidence="8" id="KW-0902">Two-component regulatory system</keyword>
<evidence type="ECO:0000259" key="9">
    <source>
        <dbReference type="PROSITE" id="PS50109"/>
    </source>
</evidence>
<keyword evidence="11" id="KW-1185">Reference proteome</keyword>